<dbReference type="EMBL" id="GG745366">
    <property type="protein sequence ID" value="KNE70506.1"/>
    <property type="molecule type" value="Genomic_DNA"/>
</dbReference>
<dbReference type="SUPFAM" id="SSF56801">
    <property type="entry name" value="Acetyl-CoA synthetase-like"/>
    <property type="match status" value="1"/>
</dbReference>
<accession>A0A0L0T749</accession>
<proteinExistence type="predicted"/>
<dbReference type="InterPro" id="IPR042099">
    <property type="entry name" value="ANL_N_sf"/>
</dbReference>
<dbReference type="AlphaFoldDB" id="A0A0L0T749"/>
<dbReference type="PANTHER" id="PTHR43272:SF33">
    <property type="entry name" value="AMP-BINDING DOMAIN-CONTAINING PROTEIN-RELATED"/>
    <property type="match status" value="1"/>
</dbReference>
<evidence type="ECO:0000256" key="1">
    <source>
        <dbReference type="ARBA" id="ARBA00022741"/>
    </source>
</evidence>
<dbReference type="Gene3D" id="3.40.50.12780">
    <property type="entry name" value="N-terminal domain of ligase-like"/>
    <property type="match status" value="1"/>
</dbReference>
<reference evidence="5" key="2">
    <citation type="submission" date="2009-11" db="EMBL/GenBank/DDBJ databases">
        <title>The Genome Sequence of Allomyces macrogynus strain ATCC 38327.</title>
        <authorList>
            <consortium name="The Broad Institute Genome Sequencing Platform"/>
            <person name="Russ C."/>
            <person name="Cuomo C."/>
            <person name="Shea T."/>
            <person name="Young S.K."/>
            <person name="Zeng Q."/>
            <person name="Koehrsen M."/>
            <person name="Haas B."/>
            <person name="Borodovsky M."/>
            <person name="Guigo R."/>
            <person name="Alvarado L."/>
            <person name="Berlin A."/>
            <person name="Borenstein D."/>
            <person name="Chen Z."/>
            <person name="Engels R."/>
            <person name="Freedman E."/>
            <person name="Gellesch M."/>
            <person name="Goldberg J."/>
            <person name="Griggs A."/>
            <person name="Gujja S."/>
            <person name="Heiman D."/>
            <person name="Hepburn T."/>
            <person name="Howarth C."/>
            <person name="Jen D."/>
            <person name="Larson L."/>
            <person name="Lewis B."/>
            <person name="Mehta T."/>
            <person name="Park D."/>
            <person name="Pearson M."/>
            <person name="Roberts A."/>
            <person name="Saif S."/>
            <person name="Shenoy N."/>
            <person name="Sisk P."/>
            <person name="Stolte C."/>
            <person name="Sykes S."/>
            <person name="Walk T."/>
            <person name="White J."/>
            <person name="Yandava C."/>
            <person name="Burger G."/>
            <person name="Gray M.W."/>
            <person name="Holland P.W.H."/>
            <person name="King N."/>
            <person name="Lang F.B.F."/>
            <person name="Roger A.J."/>
            <person name="Ruiz-Trillo I."/>
            <person name="Lander E."/>
            <person name="Nusbaum C."/>
        </authorList>
    </citation>
    <scope>NUCLEOTIDE SEQUENCE [LARGE SCALE GENOMIC DNA]</scope>
    <source>
        <strain evidence="5">ATCC 38327</strain>
    </source>
</reference>
<dbReference type="OMA" id="HTFAEWL"/>
<dbReference type="Proteomes" id="UP000054350">
    <property type="component" value="Unassembled WGS sequence"/>
</dbReference>
<reference evidence="4 5" key="1">
    <citation type="submission" date="2009-11" db="EMBL/GenBank/DDBJ databases">
        <title>Annotation of Allomyces macrogynus ATCC 38327.</title>
        <authorList>
            <consortium name="The Broad Institute Genome Sequencing Platform"/>
            <person name="Russ C."/>
            <person name="Cuomo C."/>
            <person name="Burger G."/>
            <person name="Gray M.W."/>
            <person name="Holland P.W.H."/>
            <person name="King N."/>
            <person name="Lang F.B.F."/>
            <person name="Roger A.J."/>
            <person name="Ruiz-Trillo I."/>
            <person name="Young S.K."/>
            <person name="Zeng Q."/>
            <person name="Gargeya S."/>
            <person name="Fitzgerald M."/>
            <person name="Haas B."/>
            <person name="Abouelleil A."/>
            <person name="Alvarado L."/>
            <person name="Arachchi H.M."/>
            <person name="Berlin A."/>
            <person name="Chapman S.B."/>
            <person name="Gearin G."/>
            <person name="Goldberg J."/>
            <person name="Griggs A."/>
            <person name="Gujja S."/>
            <person name="Hansen M."/>
            <person name="Heiman D."/>
            <person name="Howarth C."/>
            <person name="Larimer J."/>
            <person name="Lui A."/>
            <person name="MacDonald P.J.P."/>
            <person name="McCowen C."/>
            <person name="Montmayeur A."/>
            <person name="Murphy C."/>
            <person name="Neiman D."/>
            <person name="Pearson M."/>
            <person name="Priest M."/>
            <person name="Roberts A."/>
            <person name="Saif S."/>
            <person name="Shea T."/>
            <person name="Sisk P."/>
            <person name="Stolte C."/>
            <person name="Sykes S."/>
            <person name="Wortman J."/>
            <person name="Nusbaum C."/>
            <person name="Birren B."/>
        </authorList>
    </citation>
    <scope>NUCLEOTIDE SEQUENCE [LARGE SCALE GENOMIC DNA]</scope>
    <source>
        <strain evidence="4 5">ATCC 38327</strain>
    </source>
</reference>
<protein>
    <recommendedName>
        <fullName evidence="3">AMP-dependent synthetase/ligase domain-containing protein</fullName>
    </recommendedName>
</protein>
<gene>
    <name evidence="4" type="ORF">AMAG_14630</name>
</gene>
<dbReference type="GO" id="GO:0005783">
    <property type="term" value="C:endoplasmic reticulum"/>
    <property type="evidence" value="ECO:0007669"/>
    <property type="project" value="TreeGrafter"/>
</dbReference>
<dbReference type="eggNOG" id="KOG1256">
    <property type="taxonomic scope" value="Eukaryota"/>
</dbReference>
<dbReference type="GO" id="GO:0016020">
    <property type="term" value="C:membrane"/>
    <property type="evidence" value="ECO:0007669"/>
    <property type="project" value="TreeGrafter"/>
</dbReference>
<dbReference type="VEuPathDB" id="FungiDB:AMAG_14630"/>
<keyword evidence="1" id="KW-0547">Nucleotide-binding</keyword>
<evidence type="ECO:0000259" key="3">
    <source>
        <dbReference type="Pfam" id="PF00501"/>
    </source>
</evidence>
<dbReference type="STRING" id="578462.A0A0L0T749"/>
<dbReference type="PANTHER" id="PTHR43272">
    <property type="entry name" value="LONG-CHAIN-FATTY-ACID--COA LIGASE"/>
    <property type="match status" value="1"/>
</dbReference>
<dbReference type="Pfam" id="PF00501">
    <property type="entry name" value="AMP-binding"/>
    <property type="match status" value="1"/>
</dbReference>
<name>A0A0L0T749_ALLM3</name>
<sequence length="559" mass="60132">MPASHSPSAPGPAIRFVPNPPDLNQQSVALPGTARPGSSPIYRNALTSDCLITCSPITGARTPYEIFWRSARAHPTRPCLGHRTLIRTALSRAWSPYQWQTYADVAERITNFGSGTTGNPKGAMITHGNLASQNIMHYYRGRGHTVDDVHLSYLPLAHCYERTVALQVLGAGARIAYHRGDPTLLLDDIRAASPTVLPTVPRLLNRIYAKVRAMTIDHPGSRGALFRRAVAENTAHLESGGDVKHPLWDSLLFDVVRRSVMGDRIRVVSCGSASLHPDVQSLLRVVLACDVMQGYGTTECAAIAATQMLGETATAQIGPVFPSLECKLVDVPELGYWVADRPCAKGEICLRGPAVTVGYWKDAEKTKESIDADGWLHTGDIGAIDDRGCLAIIDRQKSLLKLAQGDYVAPEKLENTYTLSPLVHQIFVHGDSLQAQLVAIVVPEPMALVALAQSRLAIDTDDVPALCRDPTVVAAVLGALTVIGREKRLVGFEVVKAVHLEPVPWTPASGGTLTPSFKLRRPQAVAKYRAVIDALYAQLAAGPDAAVERGLVGAGPAKL</sequence>
<dbReference type="GO" id="GO:0004467">
    <property type="term" value="F:long-chain fatty acid-CoA ligase activity"/>
    <property type="evidence" value="ECO:0007669"/>
    <property type="project" value="TreeGrafter"/>
</dbReference>
<evidence type="ECO:0000313" key="4">
    <source>
        <dbReference type="EMBL" id="KNE70506.1"/>
    </source>
</evidence>
<dbReference type="InterPro" id="IPR000873">
    <property type="entry name" value="AMP-dep_synth/lig_dom"/>
</dbReference>
<organism evidence="4 5">
    <name type="scientific">Allomyces macrogynus (strain ATCC 38327)</name>
    <name type="common">Allomyces javanicus var. macrogynus</name>
    <dbReference type="NCBI Taxonomy" id="578462"/>
    <lineage>
        <taxon>Eukaryota</taxon>
        <taxon>Fungi</taxon>
        <taxon>Fungi incertae sedis</taxon>
        <taxon>Blastocladiomycota</taxon>
        <taxon>Blastocladiomycetes</taxon>
        <taxon>Blastocladiales</taxon>
        <taxon>Blastocladiaceae</taxon>
        <taxon>Allomyces</taxon>
    </lineage>
</organism>
<evidence type="ECO:0000256" key="2">
    <source>
        <dbReference type="ARBA" id="ARBA00022840"/>
    </source>
</evidence>
<dbReference type="GO" id="GO:0005524">
    <property type="term" value="F:ATP binding"/>
    <property type="evidence" value="ECO:0007669"/>
    <property type="project" value="UniProtKB-KW"/>
</dbReference>
<keyword evidence="2" id="KW-0067">ATP-binding</keyword>
<feature type="domain" description="AMP-dependent synthetase/ligase" evidence="3">
    <location>
        <begin position="112"/>
        <end position="360"/>
    </location>
</feature>
<keyword evidence="5" id="KW-1185">Reference proteome</keyword>
<evidence type="ECO:0000313" key="5">
    <source>
        <dbReference type="Proteomes" id="UP000054350"/>
    </source>
</evidence>
<dbReference type="OrthoDB" id="1700726at2759"/>